<feature type="transmembrane region" description="Helical" evidence="7">
    <location>
        <begin position="89"/>
        <end position="108"/>
    </location>
</feature>
<protein>
    <submittedName>
        <fullName evidence="8">Transporter</fullName>
    </submittedName>
</protein>
<evidence type="ECO:0000256" key="7">
    <source>
        <dbReference type="SAM" id="Phobius"/>
    </source>
</evidence>
<feature type="transmembrane region" description="Helical" evidence="7">
    <location>
        <begin position="142"/>
        <end position="164"/>
    </location>
</feature>
<evidence type="ECO:0000256" key="4">
    <source>
        <dbReference type="ARBA" id="ARBA00022692"/>
    </source>
</evidence>
<accession>A0A0M8PI49</accession>
<reference evidence="8 9" key="1">
    <citation type="journal article" date="2015" name="Genome Announc.">
        <title>Draft Genome Sequence of Rhodococcus rhodochrous Strain KG-21, a Soil Isolate from Oil Fields of Krishna-Godavari Basin, India.</title>
        <authorList>
            <person name="Dawar C."/>
            <person name="Aggarwal R.K."/>
        </authorList>
    </citation>
    <scope>NUCLEOTIDE SEQUENCE [LARGE SCALE GENOMIC DNA]</scope>
    <source>
        <strain evidence="8 9">KG-21</strain>
    </source>
</reference>
<sequence>MIEERGTNKTVALVRDIGFVSFGKYGQYVVTAVTLPLIARVLGPEGLGLLAIGMSAYFIGSLLVDLGITQFLAAKVPNSDVNQIRGDYLVIRLGVLGTLGAALVAGLVLGVDPHVHMILLGLFAGGFWSVSEDWVLIGQGRFVASTVYQGVGRLAYLALLLVVLPHFPSASVALLCMLASSTLTVALTWRDSLRKYGRPARPRRVVPTVRMAAPVFTSRLLVVSYGQGAAAIYSAVLDAASLGLYSAGDRLVRAVQSMLDPIGFALLPRLARSSGDARFWRRTTLAMLACVGIAVLVAAALWIVAPLAVRLVFGSDFAGAVPLLRVEVLILPATALSSFVTTAVLPVREDTTGVLTGAIIGTCIAAVALYSAFRTHSVWALVYGTVACEFGVALWYVLRTRHLVLRERRIEPSGADVDAADVPVPRGEKR</sequence>
<evidence type="ECO:0000256" key="1">
    <source>
        <dbReference type="ARBA" id="ARBA00004651"/>
    </source>
</evidence>
<dbReference type="AlphaFoldDB" id="A0A0M8PI49"/>
<reference evidence="9" key="2">
    <citation type="submission" date="2015-01" db="EMBL/GenBank/DDBJ databases">
        <title>Draft genome sequence of potential hydrocarbon metabolising strain of Rhodococcus rhodochrous.</title>
        <authorList>
            <person name="Aggarwal R.K."/>
            <person name="Dawar C."/>
        </authorList>
    </citation>
    <scope>NUCLEOTIDE SEQUENCE [LARGE SCALE GENOMIC DNA]</scope>
    <source>
        <strain evidence="9">KG-21</strain>
    </source>
</reference>
<feature type="transmembrane region" description="Helical" evidence="7">
    <location>
        <begin position="379"/>
        <end position="398"/>
    </location>
</feature>
<comment type="caution">
    <text evidence="8">The sequence shown here is derived from an EMBL/GenBank/DDBJ whole genome shotgun (WGS) entry which is preliminary data.</text>
</comment>
<dbReference type="Proteomes" id="UP000037712">
    <property type="component" value="Unassembled WGS sequence"/>
</dbReference>
<evidence type="ECO:0000313" key="8">
    <source>
        <dbReference type="EMBL" id="KOS57034.1"/>
    </source>
</evidence>
<dbReference type="EMBL" id="AZYO01000009">
    <property type="protein sequence ID" value="KOS57034.1"/>
    <property type="molecule type" value="Genomic_DNA"/>
</dbReference>
<keyword evidence="4 7" id="KW-0812">Transmembrane</keyword>
<dbReference type="PATRIC" id="fig|1441923.3.peg.1360"/>
<dbReference type="GO" id="GO:0005886">
    <property type="term" value="C:plasma membrane"/>
    <property type="evidence" value="ECO:0007669"/>
    <property type="project" value="UniProtKB-SubCell"/>
</dbReference>
<feature type="transmembrane region" description="Helical" evidence="7">
    <location>
        <begin position="354"/>
        <end position="373"/>
    </location>
</feature>
<evidence type="ECO:0000256" key="5">
    <source>
        <dbReference type="ARBA" id="ARBA00022989"/>
    </source>
</evidence>
<keyword evidence="6 7" id="KW-0472">Membrane</keyword>
<feature type="transmembrane region" description="Helical" evidence="7">
    <location>
        <begin position="329"/>
        <end position="347"/>
    </location>
</feature>
<dbReference type="PANTHER" id="PTHR30250">
    <property type="entry name" value="PST FAMILY PREDICTED COLANIC ACID TRANSPORTER"/>
    <property type="match status" value="1"/>
</dbReference>
<evidence type="ECO:0000313" key="9">
    <source>
        <dbReference type="Proteomes" id="UP000037712"/>
    </source>
</evidence>
<dbReference type="InterPro" id="IPR050833">
    <property type="entry name" value="Poly_Biosynth_Transport"/>
</dbReference>
<feature type="transmembrane region" description="Helical" evidence="7">
    <location>
        <begin position="114"/>
        <end position="130"/>
    </location>
</feature>
<feature type="transmembrane region" description="Helical" evidence="7">
    <location>
        <begin position="170"/>
        <end position="189"/>
    </location>
</feature>
<dbReference type="RefSeq" id="WP_054371855.1">
    <property type="nucleotide sequence ID" value="NZ_AZYO01000009.1"/>
</dbReference>
<feature type="transmembrane region" description="Helical" evidence="7">
    <location>
        <begin position="49"/>
        <end position="68"/>
    </location>
</feature>
<dbReference type="Pfam" id="PF01943">
    <property type="entry name" value="Polysacc_synt"/>
    <property type="match status" value="1"/>
</dbReference>
<gene>
    <name evidence="8" type="ORF">Z051_06170</name>
</gene>
<feature type="transmembrane region" description="Helical" evidence="7">
    <location>
        <begin position="285"/>
        <end position="309"/>
    </location>
</feature>
<organism evidence="8 9">
    <name type="scientific">Rhodococcus rhodochrous KG-21</name>
    <dbReference type="NCBI Taxonomy" id="1441923"/>
    <lineage>
        <taxon>Bacteria</taxon>
        <taxon>Bacillati</taxon>
        <taxon>Actinomycetota</taxon>
        <taxon>Actinomycetes</taxon>
        <taxon>Mycobacteriales</taxon>
        <taxon>Nocardiaceae</taxon>
        <taxon>Rhodococcus</taxon>
    </lineage>
</organism>
<keyword evidence="5 7" id="KW-1133">Transmembrane helix</keyword>
<dbReference type="PANTHER" id="PTHR30250:SF10">
    <property type="entry name" value="LIPOPOLYSACCHARIDE BIOSYNTHESIS PROTEIN WZXC"/>
    <property type="match status" value="1"/>
</dbReference>
<name>A0A0M8PI49_RHORH</name>
<comment type="subcellular location">
    <subcellularLocation>
        <location evidence="1">Cell membrane</location>
        <topology evidence="1">Multi-pass membrane protein</topology>
    </subcellularLocation>
</comment>
<evidence type="ECO:0000256" key="6">
    <source>
        <dbReference type="ARBA" id="ARBA00023136"/>
    </source>
</evidence>
<feature type="transmembrane region" description="Helical" evidence="7">
    <location>
        <begin position="25"/>
        <end position="43"/>
    </location>
</feature>
<evidence type="ECO:0000256" key="3">
    <source>
        <dbReference type="ARBA" id="ARBA00022475"/>
    </source>
</evidence>
<evidence type="ECO:0000256" key="2">
    <source>
        <dbReference type="ARBA" id="ARBA00007430"/>
    </source>
</evidence>
<keyword evidence="3" id="KW-1003">Cell membrane</keyword>
<dbReference type="InterPro" id="IPR002797">
    <property type="entry name" value="Polysacc_synth"/>
</dbReference>
<comment type="similarity">
    <text evidence="2">Belongs to the polysaccharide synthase family.</text>
</comment>
<proteinExistence type="inferred from homology"/>